<keyword evidence="1" id="KW-0472">Membrane</keyword>
<evidence type="ECO:0000313" key="2">
    <source>
        <dbReference type="EMBL" id="MBA2780182.1"/>
    </source>
</evidence>
<evidence type="ECO:0000313" key="5">
    <source>
        <dbReference type="Proteomes" id="UP000814353"/>
    </source>
</evidence>
<protein>
    <submittedName>
        <fullName evidence="2">Uncharacterized protein</fullName>
    </submittedName>
</protein>
<dbReference type="RefSeq" id="WP_181515655.1">
    <property type="nucleotide sequence ID" value="NZ_JABFUB010000017.1"/>
</dbReference>
<keyword evidence="1" id="KW-0812">Transmembrane</keyword>
<dbReference type="AlphaFoldDB" id="A0A7V9W329"/>
<organism evidence="2 4">
    <name type="scientific">Billgrantia kenyensis</name>
    <dbReference type="NCBI Taxonomy" id="321266"/>
    <lineage>
        <taxon>Bacteria</taxon>
        <taxon>Pseudomonadati</taxon>
        <taxon>Pseudomonadota</taxon>
        <taxon>Gammaproteobacteria</taxon>
        <taxon>Oceanospirillales</taxon>
        <taxon>Halomonadaceae</taxon>
        <taxon>Billgrantia</taxon>
    </lineage>
</organism>
<dbReference type="EMBL" id="JACEFT010000021">
    <property type="protein sequence ID" value="MBA2780182.1"/>
    <property type="molecule type" value="Genomic_DNA"/>
</dbReference>
<keyword evidence="5" id="KW-1185">Reference proteome</keyword>
<keyword evidence="1" id="KW-1133">Transmembrane helix</keyword>
<feature type="transmembrane region" description="Helical" evidence="1">
    <location>
        <begin position="21"/>
        <end position="43"/>
    </location>
</feature>
<evidence type="ECO:0000313" key="3">
    <source>
        <dbReference type="EMBL" id="MCG6663162.1"/>
    </source>
</evidence>
<sequence length="387" mass="45125">MKEKKKQYRSRWSIGNLELPLLAKIVLPVALLACAIILSIYAIKVGPGISSKPENWGFFGALLSGIFGMLASFAAVATFWMVLLQFKEQGKIIEKQIESMEFDRYDRHRRIFFERLAGIEQTYNKTLTIKYQEELYKRVFPLNSPLNCDVKINLDEKIEEKKSRIILYKRTFERIKAQIDETKDINENILWKLLELQRDLGVIRRGKMELGDVSLEDERTTINIYEITSSMHRIWSIINNILEYGGNAPIAGKYYVVLLDDDIADSTVRTVARIRDNQERGSFKISTDNNKLFLLYEKIYSWLIGVNEKNSNYSATRFKNKIRDILFDEDGMRQVYTESSEKIEEIINSLHTRKRDTKMLDEDEDKLRLEFIAELESQVTLLSAQGQ</sequence>
<comment type="caution">
    <text evidence="2">The sequence shown here is derived from an EMBL/GenBank/DDBJ whole genome shotgun (WGS) entry which is preliminary data.</text>
</comment>
<feature type="transmembrane region" description="Helical" evidence="1">
    <location>
        <begin position="55"/>
        <end position="83"/>
    </location>
</feature>
<dbReference type="Proteomes" id="UP000814353">
    <property type="component" value="Unassembled WGS sequence"/>
</dbReference>
<reference evidence="3 5" key="1">
    <citation type="submission" date="2020-05" db="EMBL/GenBank/DDBJ databases">
        <title>Comparative genomic analysis of denitrifying bacteria from Halomonas genus.</title>
        <authorList>
            <person name="Wang L."/>
            <person name="Shao Z."/>
        </authorList>
    </citation>
    <scope>NUCLEOTIDE SEQUENCE [LARGE SCALE GENOMIC DNA]</scope>
    <source>
        <strain evidence="3 5">DSM 17331</strain>
    </source>
</reference>
<gene>
    <name evidence="2" type="ORF">H1D44_14920</name>
    <name evidence="3" type="ORF">HOP48_16630</name>
</gene>
<name>A0A7V9W329_9GAMM</name>
<proteinExistence type="predicted"/>
<accession>A0A7V9W329</accession>
<evidence type="ECO:0000256" key="1">
    <source>
        <dbReference type="SAM" id="Phobius"/>
    </source>
</evidence>
<reference evidence="2 4" key="2">
    <citation type="submission" date="2020-07" db="EMBL/GenBank/DDBJ databases">
        <title>Identification of Halomonas strains.</title>
        <authorList>
            <person name="Xiao Z."/>
            <person name="Shen J."/>
        </authorList>
    </citation>
    <scope>NUCLEOTIDE SEQUENCE [LARGE SCALE GENOMIC DNA]</scope>
    <source>
        <strain evidence="2 4">DSM 17331</strain>
    </source>
</reference>
<dbReference type="Proteomes" id="UP000518091">
    <property type="component" value="Unassembled WGS sequence"/>
</dbReference>
<evidence type="ECO:0000313" key="4">
    <source>
        <dbReference type="Proteomes" id="UP000518091"/>
    </source>
</evidence>
<dbReference type="EMBL" id="JABFUB010000017">
    <property type="protein sequence ID" value="MCG6663162.1"/>
    <property type="molecule type" value="Genomic_DNA"/>
</dbReference>